<feature type="region of interest" description="Disordered" evidence="8">
    <location>
        <begin position="70"/>
        <end position="147"/>
    </location>
</feature>
<feature type="compositionally biased region" description="Basic and acidic residues" evidence="8">
    <location>
        <begin position="403"/>
        <end position="413"/>
    </location>
</feature>
<evidence type="ECO:0000256" key="4">
    <source>
        <dbReference type="ARBA" id="ARBA00022692"/>
    </source>
</evidence>
<dbReference type="EMBL" id="LMCB01000029">
    <property type="protein sequence ID" value="KZL17754.1"/>
    <property type="molecule type" value="Genomic_DNA"/>
</dbReference>
<feature type="compositionally biased region" description="Basic and acidic residues" evidence="8">
    <location>
        <begin position="117"/>
        <end position="128"/>
    </location>
</feature>
<evidence type="ECO:0000256" key="8">
    <source>
        <dbReference type="SAM" id="MobiDB-lite"/>
    </source>
</evidence>
<evidence type="ECO:0000256" key="6">
    <source>
        <dbReference type="ARBA" id="ARBA00023136"/>
    </source>
</evidence>
<protein>
    <submittedName>
        <fullName evidence="10">Chemotaxis protein LafU</fullName>
    </submittedName>
</protein>
<dbReference type="PATRIC" id="fig|989403.3.peg.3081"/>
<evidence type="ECO:0000256" key="7">
    <source>
        <dbReference type="PROSITE-ProRule" id="PRU00473"/>
    </source>
</evidence>
<dbReference type="OrthoDB" id="7170686at2"/>
<dbReference type="InterPro" id="IPR006665">
    <property type="entry name" value="OmpA-like"/>
</dbReference>
<keyword evidence="5" id="KW-1133">Transmembrane helix</keyword>
<dbReference type="PANTHER" id="PTHR30329">
    <property type="entry name" value="STATOR ELEMENT OF FLAGELLAR MOTOR COMPLEX"/>
    <property type="match status" value="1"/>
</dbReference>
<dbReference type="Proteomes" id="UP000076577">
    <property type="component" value="Unassembled WGS sequence"/>
</dbReference>
<keyword evidence="6 7" id="KW-0472">Membrane</keyword>
<keyword evidence="4" id="KW-0812">Transmembrane</keyword>
<dbReference type="RefSeq" id="WP_068007055.1">
    <property type="nucleotide sequence ID" value="NZ_FOFM01000001.1"/>
</dbReference>
<dbReference type="STRING" id="989403.SAMN05421798_101279"/>
<comment type="similarity">
    <text evidence="2">Belongs to the MotB family.</text>
</comment>
<evidence type="ECO:0000256" key="5">
    <source>
        <dbReference type="ARBA" id="ARBA00022989"/>
    </source>
</evidence>
<dbReference type="GO" id="GO:0005886">
    <property type="term" value="C:plasma membrane"/>
    <property type="evidence" value="ECO:0007669"/>
    <property type="project" value="UniProtKB-SubCell"/>
</dbReference>
<dbReference type="PROSITE" id="PS51123">
    <property type="entry name" value="OMPA_2"/>
    <property type="match status" value="1"/>
</dbReference>
<dbReference type="Gene3D" id="3.30.1330.60">
    <property type="entry name" value="OmpA-like domain"/>
    <property type="match status" value="1"/>
</dbReference>
<sequence length="573" mass="61395">MAVEPQELIIVRRRNEVIDITPKSGVWKIAYADFATAMMAFFLLMWLVNASDEASQRGIASYFNPIKLVDSTSSPKGLRDPEEMSAPMNNDEGVRHGKPLGAGGTEKNGPSAGGGVDKPEPVSERETGENSTFEGADAEEGGAKPTRVINRDYERTARYTESQLHDNPYAILAALAAEAEATVETDGSPGTGGAGSLKMAKTPVLFALPNRDPDGQGLADGTSFRDPFDPSGWQKDEFPGNAPLLAQIPILNEKEEGISANELTAEQIELLEQASELARGGKVLPSIAGDVSGDNSVIVVGAAPDGDGDKLVEGEILKQLAKTQAEAVGDDDVMTRLVFAQVNKPDTAKAPEVDPAPTLIEDAEEISNSAVMKISEVQSEPVIEELGVTQNEATEVPVVPASKPHETVEKAASGDDEDKDGDKQLVSLANSVGAALEGMKTGASIEFTHSQDGVLIRIMDNDDFGMFAVGSSEPHPDVVKAMEQIAKVLGEENGEIVIRGHTDARPFKSKRNDNWRLSTARAHMAYFMLVRGGLDEERIVGIEGYADRRLKDVEEPFAPQNRRIEIMLLKGQA</sequence>
<feature type="compositionally biased region" description="Gly residues" evidence="8">
    <location>
        <begin position="100"/>
        <end position="116"/>
    </location>
</feature>
<dbReference type="SUPFAM" id="SSF103088">
    <property type="entry name" value="OmpA-like"/>
    <property type="match status" value="1"/>
</dbReference>
<gene>
    <name evidence="10" type="primary">lafU</name>
    <name evidence="10" type="ORF">PsAD2_02871</name>
</gene>
<evidence type="ECO:0000256" key="3">
    <source>
        <dbReference type="ARBA" id="ARBA00022475"/>
    </source>
</evidence>
<dbReference type="PANTHER" id="PTHR30329:SF21">
    <property type="entry name" value="LIPOPROTEIN YIAD-RELATED"/>
    <property type="match status" value="1"/>
</dbReference>
<dbReference type="CDD" id="cd07185">
    <property type="entry name" value="OmpA_C-like"/>
    <property type="match status" value="1"/>
</dbReference>
<dbReference type="InterPro" id="IPR025713">
    <property type="entry name" value="MotB-like_N_dom"/>
</dbReference>
<dbReference type="Pfam" id="PF00691">
    <property type="entry name" value="OmpA"/>
    <property type="match status" value="1"/>
</dbReference>
<accession>A0A165XJ20</accession>
<comment type="caution">
    <text evidence="10">The sequence shown here is derived from an EMBL/GenBank/DDBJ whole genome shotgun (WGS) entry which is preliminary data.</text>
</comment>
<dbReference type="InterPro" id="IPR036737">
    <property type="entry name" value="OmpA-like_sf"/>
</dbReference>
<evidence type="ECO:0000313" key="10">
    <source>
        <dbReference type="EMBL" id="KZL17754.1"/>
    </source>
</evidence>
<evidence type="ECO:0000256" key="1">
    <source>
        <dbReference type="ARBA" id="ARBA00004162"/>
    </source>
</evidence>
<keyword evidence="11" id="KW-1185">Reference proteome</keyword>
<keyword evidence="3" id="KW-1003">Cell membrane</keyword>
<reference evidence="10 11" key="1">
    <citation type="journal article" date="2016" name="Front. Microbiol.">
        <title>Comparative Genomic Analysis Reveals a Diverse Repertoire of Genes Involved in Prokaryote-Eukaryote Interactions within the Pseudovibrio Genus.</title>
        <authorList>
            <person name="Romano S."/>
            <person name="Fernandez-Guerra A."/>
            <person name="Reen F.J."/>
            <person name="Glockner F.O."/>
            <person name="Crowley S.P."/>
            <person name="O'Sullivan O."/>
            <person name="Cotter P.D."/>
            <person name="Adams C."/>
            <person name="Dobson A.D."/>
            <person name="O'Gara F."/>
        </authorList>
    </citation>
    <scope>NUCLEOTIDE SEQUENCE [LARGE SCALE GENOMIC DNA]</scope>
    <source>
        <strain evidence="10 11">Ad2</strain>
    </source>
</reference>
<dbReference type="AlphaFoldDB" id="A0A165XJ20"/>
<feature type="domain" description="OmpA-like" evidence="9">
    <location>
        <begin position="454"/>
        <end position="572"/>
    </location>
</feature>
<dbReference type="Pfam" id="PF13677">
    <property type="entry name" value="MotB_plug"/>
    <property type="match status" value="1"/>
</dbReference>
<evidence type="ECO:0000259" key="9">
    <source>
        <dbReference type="PROSITE" id="PS51123"/>
    </source>
</evidence>
<evidence type="ECO:0000313" key="11">
    <source>
        <dbReference type="Proteomes" id="UP000076577"/>
    </source>
</evidence>
<dbReference type="InterPro" id="IPR050330">
    <property type="entry name" value="Bact_OuterMem_StrucFunc"/>
</dbReference>
<feature type="region of interest" description="Disordered" evidence="8">
    <location>
        <begin position="402"/>
        <end position="422"/>
    </location>
</feature>
<proteinExistence type="inferred from homology"/>
<comment type="subcellular location">
    <subcellularLocation>
        <location evidence="1">Cell membrane</location>
        <topology evidence="1">Single-pass membrane protein</topology>
    </subcellularLocation>
</comment>
<evidence type="ECO:0000256" key="2">
    <source>
        <dbReference type="ARBA" id="ARBA00008914"/>
    </source>
</evidence>
<organism evidence="10 11">
    <name type="scientific">Pseudovibrio axinellae</name>
    <dbReference type="NCBI Taxonomy" id="989403"/>
    <lineage>
        <taxon>Bacteria</taxon>
        <taxon>Pseudomonadati</taxon>
        <taxon>Pseudomonadota</taxon>
        <taxon>Alphaproteobacteria</taxon>
        <taxon>Hyphomicrobiales</taxon>
        <taxon>Stappiaceae</taxon>
        <taxon>Pseudovibrio</taxon>
    </lineage>
</organism>
<name>A0A165XJ20_9HYPH</name>